<reference evidence="2 3" key="1">
    <citation type="submission" date="2015-12" db="EMBL/GenBank/DDBJ databases">
        <title>The genome of Folsomia candida.</title>
        <authorList>
            <person name="Faddeeva A."/>
            <person name="Derks M.F."/>
            <person name="Anvar Y."/>
            <person name="Smit S."/>
            <person name="Van Straalen N."/>
            <person name="Roelofs D."/>
        </authorList>
    </citation>
    <scope>NUCLEOTIDE SEQUENCE [LARGE SCALE GENOMIC DNA]</scope>
    <source>
        <strain evidence="2 3">VU population</strain>
        <tissue evidence="2">Whole body</tissue>
    </source>
</reference>
<comment type="caution">
    <text evidence="2">The sequence shown here is derived from an EMBL/GenBank/DDBJ whole genome shotgun (WGS) entry which is preliminary data.</text>
</comment>
<name>A0A226ESR7_FOLCA</name>
<dbReference type="OrthoDB" id="5877502at2759"/>
<accession>A0A226ESR7</accession>
<dbReference type="EMBL" id="LNIX01000002">
    <property type="protein sequence ID" value="OXA59636.1"/>
    <property type="molecule type" value="Genomic_DNA"/>
</dbReference>
<proteinExistence type="predicted"/>
<keyword evidence="3" id="KW-1185">Reference proteome</keyword>
<organism evidence="2 3">
    <name type="scientific">Folsomia candida</name>
    <name type="common">Springtail</name>
    <dbReference type="NCBI Taxonomy" id="158441"/>
    <lineage>
        <taxon>Eukaryota</taxon>
        <taxon>Metazoa</taxon>
        <taxon>Ecdysozoa</taxon>
        <taxon>Arthropoda</taxon>
        <taxon>Hexapoda</taxon>
        <taxon>Collembola</taxon>
        <taxon>Entomobryomorpha</taxon>
        <taxon>Isotomoidea</taxon>
        <taxon>Isotomidae</taxon>
        <taxon>Proisotominae</taxon>
        <taxon>Folsomia</taxon>
    </lineage>
</organism>
<dbReference type="AlphaFoldDB" id="A0A226ESR7"/>
<gene>
    <name evidence="2" type="ORF">Fcan01_05741</name>
</gene>
<feature type="compositionally biased region" description="Polar residues" evidence="1">
    <location>
        <begin position="401"/>
        <end position="423"/>
    </location>
</feature>
<evidence type="ECO:0000313" key="2">
    <source>
        <dbReference type="EMBL" id="OXA59636.1"/>
    </source>
</evidence>
<dbReference type="Proteomes" id="UP000198287">
    <property type="component" value="Unassembled WGS sequence"/>
</dbReference>
<sequence>MPLLRDIAINLLTSDIEIELPSCPDNFAEQATEYTARKVVWWILKNREDPAEKHVLNLELPDEDEAESNQITPDHQRPSAYDELDHLRAESDTDSVTTASNGRKNKRSKIYIKEFLGLGTLKAKIRKPSCNSVNSDDNFINVFECDSECDYFNGNAAGTCVPCNKRVVGNHQLEEHLSSASHRNSFRSFTSLDVRNNNSLQDENSEENYVILAKLKVLSPEESVNIPLATNKCTISISPEERLAVLRKINIGDYDIPTDHTQNDTKLRLRYAQKWSSVLDKKWNQTKKQEQIIIDEFKALRTSYLEKPSSHPAHRKEWLLFWETRRSQLIKQGRNPDTHNYHPEWCDYWLPKMLELLRNDAVKKIYKLKVANGMDAESLKHLLDSPTPITGTVRVMPGTQPYYSQNRSRNPNRVQRPSSSSSHRYPGHYGNLPSPSSPPYPSSYYPTSSNANYSYRYGFADPSVLSQQQLFYPYDNYYGLYHPNSSNHYYYYLP</sequence>
<evidence type="ECO:0000256" key="1">
    <source>
        <dbReference type="SAM" id="MobiDB-lite"/>
    </source>
</evidence>
<feature type="region of interest" description="Disordered" evidence="1">
    <location>
        <begin position="394"/>
        <end position="443"/>
    </location>
</feature>
<evidence type="ECO:0000313" key="3">
    <source>
        <dbReference type="Proteomes" id="UP000198287"/>
    </source>
</evidence>
<protein>
    <submittedName>
        <fullName evidence="2">Uncharacterized protein</fullName>
    </submittedName>
</protein>